<accession>A0A1B1NB89</accession>
<gene>
    <name evidence="2" type="ORF">SGUI_1300</name>
</gene>
<proteinExistence type="predicted"/>
<organism evidence="2 3">
    <name type="scientific">Serinicoccus hydrothermalis</name>
    <dbReference type="NCBI Taxonomy" id="1758689"/>
    <lineage>
        <taxon>Bacteria</taxon>
        <taxon>Bacillati</taxon>
        <taxon>Actinomycetota</taxon>
        <taxon>Actinomycetes</taxon>
        <taxon>Micrococcales</taxon>
        <taxon>Ornithinimicrobiaceae</taxon>
        <taxon>Serinicoccus</taxon>
    </lineage>
</organism>
<dbReference type="InterPro" id="IPR009148">
    <property type="entry name" value="PcsB-like"/>
</dbReference>
<dbReference type="RefSeq" id="WP_191090956.1">
    <property type="nucleotide sequence ID" value="NZ_CP014989.1"/>
</dbReference>
<evidence type="ECO:0000256" key="1">
    <source>
        <dbReference type="SAM" id="MobiDB-lite"/>
    </source>
</evidence>
<dbReference type="AlphaFoldDB" id="A0A1B1NB89"/>
<dbReference type="InterPro" id="IPR023346">
    <property type="entry name" value="Lysozyme-like_dom_sf"/>
</dbReference>
<feature type="compositionally biased region" description="Pro residues" evidence="1">
    <location>
        <begin position="196"/>
        <end position="210"/>
    </location>
</feature>
<keyword evidence="3" id="KW-1185">Reference proteome</keyword>
<evidence type="ECO:0000313" key="3">
    <source>
        <dbReference type="Proteomes" id="UP000092482"/>
    </source>
</evidence>
<feature type="compositionally biased region" description="Low complexity" evidence="1">
    <location>
        <begin position="169"/>
        <end position="195"/>
    </location>
</feature>
<dbReference type="EMBL" id="CP014989">
    <property type="protein sequence ID" value="ANS78696.1"/>
    <property type="molecule type" value="Genomic_DNA"/>
</dbReference>
<protein>
    <submittedName>
        <fullName evidence="2">Secreted protein</fullName>
    </submittedName>
</protein>
<dbReference type="KEGG" id="serj:SGUI_1300"/>
<reference evidence="2 3" key="1">
    <citation type="submission" date="2016-03" db="EMBL/GenBank/DDBJ databases">
        <title>Shallow-sea hydrothermal system.</title>
        <authorList>
            <person name="Tang K."/>
        </authorList>
    </citation>
    <scope>NUCLEOTIDE SEQUENCE [LARGE SCALE GENOMIC DNA]</scope>
    <source>
        <strain evidence="2 3">JLT9</strain>
    </source>
</reference>
<dbReference type="PATRIC" id="fig|1758689.4.peg.1340"/>
<evidence type="ECO:0000313" key="2">
    <source>
        <dbReference type="EMBL" id="ANS78696.1"/>
    </source>
</evidence>
<name>A0A1B1NB89_9MICO</name>
<dbReference type="PRINTS" id="PR01852">
    <property type="entry name" value="SIBAPROTEIN"/>
</dbReference>
<feature type="region of interest" description="Disordered" evidence="1">
    <location>
        <begin position="124"/>
        <end position="216"/>
    </location>
</feature>
<feature type="compositionally biased region" description="Basic and acidic residues" evidence="1">
    <location>
        <begin position="124"/>
        <end position="148"/>
    </location>
</feature>
<sequence length="313" mass="32488">MTDDQKARHTRGRRMSPAAIAVTASIAAGSLGLATYAATAGGGTSQADASNEALRASVGQFSPTVAADAVAALSDAAAEESTGMFAQMREVREDQASALGVSTGIRDESLSTVRDAADAVKKANAEERRAEAEKAAREAAEKAAREAEAAEAARQAEAAEQAAREAEAAEAAAAERAAEQEQAASRDQQRAAAQPEPEPAAQPQPEPEPAPVYSGDARGIAQSMLGSYGWGMDQWSCLDSLWQKESGWNHTAMNASSGAYGIPQSLPGSKMASAGADWQTNPATQIEWGLGYISGRYGSPCAAWAHSQAVNWY</sequence>
<dbReference type="Proteomes" id="UP000092482">
    <property type="component" value="Chromosome"/>
</dbReference>
<dbReference type="STRING" id="1758689.SGUI_1300"/>
<feature type="compositionally biased region" description="Low complexity" evidence="1">
    <location>
        <begin position="150"/>
        <end position="161"/>
    </location>
</feature>
<dbReference type="SUPFAM" id="SSF53955">
    <property type="entry name" value="Lysozyme-like"/>
    <property type="match status" value="1"/>
</dbReference>